<feature type="chain" id="PRO_5022096088" description="Outer membrane protein beta-barrel domain-containing protein" evidence="1">
    <location>
        <begin position="42"/>
        <end position="292"/>
    </location>
</feature>
<keyword evidence="3" id="KW-1185">Reference proteome</keyword>
<reference evidence="2 3" key="1">
    <citation type="submission" date="2017-05" db="EMBL/GenBank/DDBJ databases">
        <authorList>
            <person name="Varghese N."/>
            <person name="Submissions S."/>
        </authorList>
    </citation>
    <scope>NUCLEOTIDE SEQUENCE [LARGE SCALE GENOMIC DNA]</scope>
    <source>
        <strain evidence="2 3">DSM 21194</strain>
    </source>
</reference>
<feature type="signal peptide" evidence="1">
    <location>
        <begin position="1"/>
        <end position="41"/>
    </location>
</feature>
<organism evidence="2 3">
    <name type="scientific">Fodinibius sediminis</name>
    <dbReference type="NCBI Taxonomy" id="1214077"/>
    <lineage>
        <taxon>Bacteria</taxon>
        <taxon>Pseudomonadati</taxon>
        <taxon>Balneolota</taxon>
        <taxon>Balneolia</taxon>
        <taxon>Balneolales</taxon>
        <taxon>Balneolaceae</taxon>
        <taxon>Fodinibius</taxon>
    </lineage>
</organism>
<evidence type="ECO:0000313" key="2">
    <source>
        <dbReference type="EMBL" id="SMO60707.1"/>
    </source>
</evidence>
<evidence type="ECO:0000313" key="3">
    <source>
        <dbReference type="Proteomes" id="UP000317593"/>
    </source>
</evidence>
<accession>A0A521CMN3</accession>
<sequence>MVIRCRKIKEDSPMKKIRTKQVLAAFVMMVSLAAVSNAAYAQLEEPDVVTAPNPRTPLSEGYHTGIGFDIMLNNFGFGVGGYFKKVVSDYTEVSFQTGITGLRDVSEQTFQSFFTGDRIIPNKYKRGFAFPFLFGVEQRIFARQIEDNFRLFVGAAAGPAMAFVYPYVNDSDGSGFRSIYVDPNTGFIRGAERINDFFTGWSDGETEWGYSGELKIGADLGRSFGTRTTVEFGYFFYYFSQGLQIMEPYRPYGYNENGNPVIFNDQGEQRPHFDAQKYFGTPQIKFTFGGMW</sequence>
<dbReference type="AlphaFoldDB" id="A0A521CMN3"/>
<gene>
    <name evidence="2" type="ORF">SAMN06265218_106230</name>
</gene>
<dbReference type="Proteomes" id="UP000317593">
    <property type="component" value="Unassembled WGS sequence"/>
</dbReference>
<evidence type="ECO:0000256" key="1">
    <source>
        <dbReference type="SAM" id="SignalP"/>
    </source>
</evidence>
<protein>
    <recommendedName>
        <fullName evidence="4">Outer membrane protein beta-barrel domain-containing protein</fullName>
    </recommendedName>
</protein>
<name>A0A521CMN3_9BACT</name>
<evidence type="ECO:0008006" key="4">
    <source>
        <dbReference type="Google" id="ProtNLM"/>
    </source>
</evidence>
<proteinExistence type="predicted"/>
<keyword evidence="1" id="KW-0732">Signal</keyword>
<dbReference type="EMBL" id="FXTH01000006">
    <property type="protein sequence ID" value="SMO60707.1"/>
    <property type="molecule type" value="Genomic_DNA"/>
</dbReference>